<proteinExistence type="predicted"/>
<dbReference type="RefSeq" id="WP_169484184.1">
    <property type="nucleotide sequence ID" value="NZ_JABBGJ010000004.1"/>
</dbReference>
<dbReference type="SUPFAM" id="SSF46785">
    <property type="entry name" value="Winged helix' DNA-binding domain"/>
    <property type="match status" value="1"/>
</dbReference>
<dbReference type="InterPro" id="IPR000485">
    <property type="entry name" value="AsnC-type_HTH_dom"/>
</dbReference>
<dbReference type="PROSITE" id="PS50956">
    <property type="entry name" value="HTH_ASNC_2"/>
    <property type="match status" value="1"/>
</dbReference>
<keyword evidence="2" id="KW-0238">DNA-binding</keyword>
<keyword evidence="1" id="KW-0805">Transcription regulation</keyword>
<dbReference type="EMBL" id="JABBGJ010000004">
    <property type="protein sequence ID" value="NML97180.1"/>
    <property type="molecule type" value="Genomic_DNA"/>
</dbReference>
<comment type="caution">
    <text evidence="5">The sequence shown here is derived from an EMBL/GenBank/DDBJ whole genome shotgun (WGS) entry which is preliminary data.</text>
</comment>
<protein>
    <submittedName>
        <fullName evidence="5">Winged helix-turn-helix transcriptional regulator</fullName>
    </submittedName>
</protein>
<evidence type="ECO:0000313" key="6">
    <source>
        <dbReference type="Proteomes" id="UP000544134"/>
    </source>
</evidence>
<dbReference type="Proteomes" id="UP000544134">
    <property type="component" value="Unassembled WGS sequence"/>
</dbReference>
<name>A0A848I6Q6_9BURK</name>
<dbReference type="Pfam" id="PF01037">
    <property type="entry name" value="AsnC_trans_reg"/>
    <property type="match status" value="1"/>
</dbReference>
<feature type="domain" description="HTH asnC-type" evidence="4">
    <location>
        <begin position="7"/>
        <end position="69"/>
    </location>
</feature>
<dbReference type="InterPro" id="IPR019887">
    <property type="entry name" value="Tscrpt_reg_AsnC/Lrp_C"/>
</dbReference>
<reference evidence="5 6" key="1">
    <citation type="submission" date="2020-04" db="EMBL/GenBank/DDBJ databases">
        <title>Paraburkholderia sp. RP-4-7 isolated from soil.</title>
        <authorList>
            <person name="Dahal R.H."/>
        </authorList>
    </citation>
    <scope>NUCLEOTIDE SEQUENCE [LARGE SCALE GENOMIC DNA]</scope>
    <source>
        <strain evidence="5 6">RP-4-7</strain>
    </source>
</reference>
<keyword evidence="6" id="KW-1185">Reference proteome</keyword>
<dbReference type="Gene3D" id="3.30.70.920">
    <property type="match status" value="1"/>
</dbReference>
<evidence type="ECO:0000256" key="1">
    <source>
        <dbReference type="ARBA" id="ARBA00023015"/>
    </source>
</evidence>
<dbReference type="InterPro" id="IPR011008">
    <property type="entry name" value="Dimeric_a/b-barrel"/>
</dbReference>
<evidence type="ECO:0000313" key="5">
    <source>
        <dbReference type="EMBL" id="NML97180.1"/>
    </source>
</evidence>
<dbReference type="InterPro" id="IPR019888">
    <property type="entry name" value="Tscrpt_reg_AsnC-like"/>
</dbReference>
<dbReference type="InterPro" id="IPR036388">
    <property type="entry name" value="WH-like_DNA-bd_sf"/>
</dbReference>
<organism evidence="5 6">
    <name type="scientific">Paraburkholderia polaris</name>
    <dbReference type="NCBI Taxonomy" id="2728848"/>
    <lineage>
        <taxon>Bacteria</taxon>
        <taxon>Pseudomonadati</taxon>
        <taxon>Pseudomonadota</taxon>
        <taxon>Betaproteobacteria</taxon>
        <taxon>Burkholderiales</taxon>
        <taxon>Burkholderiaceae</taxon>
        <taxon>Paraburkholderia</taxon>
    </lineage>
</organism>
<dbReference type="InterPro" id="IPR019885">
    <property type="entry name" value="Tscrpt_reg_HTH_AsnC-type_CS"/>
</dbReference>
<dbReference type="GO" id="GO:0043565">
    <property type="term" value="F:sequence-specific DNA binding"/>
    <property type="evidence" value="ECO:0007669"/>
    <property type="project" value="InterPro"/>
</dbReference>
<sequence length="170" mass="19161">MKTDCTLDRLDLRILTELQKCGRITNVELANAVGLSASPCLTRVKRLEKAGFIAGYGALVRVEKLGDFQVVFTKITLADHRRDDFVRFVEAIRGVDEIMECHHATGGYDYLLKFVTRNVIHYQSVMEGLLERNIGIEKYFSYVIINSPIARPPYSLETLFGAGEGCSKRI</sequence>
<dbReference type="CDD" id="cd00090">
    <property type="entry name" value="HTH_ARSR"/>
    <property type="match status" value="1"/>
</dbReference>
<evidence type="ECO:0000256" key="2">
    <source>
        <dbReference type="ARBA" id="ARBA00023125"/>
    </source>
</evidence>
<dbReference type="SUPFAM" id="SSF54909">
    <property type="entry name" value="Dimeric alpha+beta barrel"/>
    <property type="match status" value="1"/>
</dbReference>
<accession>A0A848I6Q6</accession>
<dbReference type="InterPro" id="IPR011991">
    <property type="entry name" value="ArsR-like_HTH"/>
</dbReference>
<dbReference type="PANTHER" id="PTHR30154">
    <property type="entry name" value="LEUCINE-RESPONSIVE REGULATORY PROTEIN"/>
    <property type="match status" value="1"/>
</dbReference>
<dbReference type="PANTHER" id="PTHR30154:SF34">
    <property type="entry name" value="TRANSCRIPTIONAL REGULATOR AZLB"/>
    <property type="match status" value="1"/>
</dbReference>
<dbReference type="Gene3D" id="1.10.10.10">
    <property type="entry name" value="Winged helix-like DNA-binding domain superfamily/Winged helix DNA-binding domain"/>
    <property type="match status" value="1"/>
</dbReference>
<dbReference type="AlphaFoldDB" id="A0A848I6Q6"/>
<dbReference type="PROSITE" id="PS00519">
    <property type="entry name" value="HTH_ASNC_1"/>
    <property type="match status" value="1"/>
</dbReference>
<dbReference type="InterPro" id="IPR036390">
    <property type="entry name" value="WH_DNA-bd_sf"/>
</dbReference>
<gene>
    <name evidence="5" type="ORF">HHL24_04310</name>
</gene>
<dbReference type="PRINTS" id="PR00033">
    <property type="entry name" value="HTHASNC"/>
</dbReference>
<keyword evidence="3" id="KW-0804">Transcription</keyword>
<dbReference type="GO" id="GO:0043200">
    <property type="term" value="P:response to amino acid"/>
    <property type="evidence" value="ECO:0007669"/>
    <property type="project" value="TreeGrafter"/>
</dbReference>
<dbReference type="Pfam" id="PF13412">
    <property type="entry name" value="HTH_24"/>
    <property type="match status" value="1"/>
</dbReference>
<dbReference type="GO" id="GO:0005829">
    <property type="term" value="C:cytosol"/>
    <property type="evidence" value="ECO:0007669"/>
    <property type="project" value="TreeGrafter"/>
</dbReference>
<dbReference type="SMART" id="SM00344">
    <property type="entry name" value="HTH_ASNC"/>
    <property type="match status" value="1"/>
</dbReference>
<evidence type="ECO:0000256" key="3">
    <source>
        <dbReference type="ARBA" id="ARBA00023163"/>
    </source>
</evidence>
<dbReference type="GO" id="GO:0006355">
    <property type="term" value="P:regulation of DNA-templated transcription"/>
    <property type="evidence" value="ECO:0007669"/>
    <property type="project" value="UniProtKB-ARBA"/>
</dbReference>
<evidence type="ECO:0000259" key="4">
    <source>
        <dbReference type="PROSITE" id="PS50956"/>
    </source>
</evidence>